<evidence type="ECO:0000256" key="1">
    <source>
        <dbReference type="ARBA" id="ARBA00000085"/>
    </source>
</evidence>
<gene>
    <name evidence="11" type="ORF">FSB75_14500</name>
</gene>
<keyword evidence="9" id="KW-0472">Membrane</keyword>
<evidence type="ECO:0000313" key="11">
    <source>
        <dbReference type="EMBL" id="QEC57061.1"/>
    </source>
</evidence>
<protein>
    <recommendedName>
        <fullName evidence="2">histidine kinase</fullName>
        <ecNumber evidence="2">2.7.13.3</ecNumber>
    </recommendedName>
</protein>
<evidence type="ECO:0000256" key="7">
    <source>
        <dbReference type="ARBA" id="ARBA00022840"/>
    </source>
</evidence>
<dbReference type="GO" id="GO:0000155">
    <property type="term" value="F:phosphorelay sensor kinase activity"/>
    <property type="evidence" value="ECO:0007669"/>
    <property type="project" value="InterPro"/>
</dbReference>
<accession>A0A5B8UK31</accession>
<keyword evidence="9" id="KW-0812">Transmembrane</keyword>
<evidence type="ECO:0000256" key="3">
    <source>
        <dbReference type="ARBA" id="ARBA00022553"/>
    </source>
</evidence>
<dbReference type="GO" id="GO:0005524">
    <property type="term" value="F:ATP binding"/>
    <property type="evidence" value="ECO:0007669"/>
    <property type="project" value="UniProtKB-KW"/>
</dbReference>
<evidence type="ECO:0000256" key="6">
    <source>
        <dbReference type="ARBA" id="ARBA00022777"/>
    </source>
</evidence>
<feature type="domain" description="Histidine kinase/HSP90-like ATPase" evidence="10">
    <location>
        <begin position="166"/>
        <end position="254"/>
    </location>
</feature>
<dbReference type="SUPFAM" id="SSF55874">
    <property type="entry name" value="ATPase domain of HSP90 chaperone/DNA topoisomerase II/histidine kinase"/>
    <property type="match status" value="1"/>
</dbReference>
<dbReference type="EMBL" id="CP042433">
    <property type="protein sequence ID" value="QEC57061.1"/>
    <property type="molecule type" value="Genomic_DNA"/>
</dbReference>
<evidence type="ECO:0000256" key="8">
    <source>
        <dbReference type="ARBA" id="ARBA00023012"/>
    </source>
</evidence>
<dbReference type="InterPro" id="IPR011712">
    <property type="entry name" value="Sig_transdc_His_kin_sub3_dim/P"/>
</dbReference>
<name>A0A5B8UK31_9BACT</name>
<proteinExistence type="predicted"/>
<dbReference type="KEGG" id="fgg:FSB75_14500"/>
<evidence type="ECO:0000256" key="9">
    <source>
        <dbReference type="SAM" id="Phobius"/>
    </source>
</evidence>
<dbReference type="OrthoDB" id="5401121at2"/>
<dbReference type="Pfam" id="PF02518">
    <property type="entry name" value="HATPase_c"/>
    <property type="match status" value="1"/>
</dbReference>
<dbReference type="PANTHER" id="PTHR24421:SF10">
    <property type="entry name" value="NITRATE_NITRITE SENSOR PROTEIN NARQ"/>
    <property type="match status" value="1"/>
</dbReference>
<dbReference type="PANTHER" id="PTHR24421">
    <property type="entry name" value="NITRATE/NITRITE SENSOR PROTEIN NARX-RELATED"/>
    <property type="match status" value="1"/>
</dbReference>
<keyword evidence="5" id="KW-0547">Nucleotide-binding</keyword>
<dbReference type="Gene3D" id="3.30.565.10">
    <property type="entry name" value="Histidine kinase-like ATPase, C-terminal domain"/>
    <property type="match status" value="1"/>
</dbReference>
<reference evidence="11 12" key="1">
    <citation type="journal article" date="2015" name="Int. J. Syst. Evol. Microbiol.">
        <title>Flavisolibacter ginsenosidimutans sp. nov., with ginsenoside-converting activity isolated from soil used for cultivating ginseng.</title>
        <authorList>
            <person name="Zhao Y."/>
            <person name="Liu Q."/>
            <person name="Kang M.S."/>
            <person name="Jin F."/>
            <person name="Yu H."/>
            <person name="Im W.T."/>
        </authorList>
    </citation>
    <scope>NUCLEOTIDE SEQUENCE [LARGE SCALE GENOMIC DNA]</scope>
    <source>
        <strain evidence="11 12">Gsoil 636</strain>
    </source>
</reference>
<dbReference type="SMART" id="SM00387">
    <property type="entry name" value="HATPase_c"/>
    <property type="match status" value="1"/>
</dbReference>
<dbReference type="EC" id="2.7.13.3" evidence="2"/>
<sequence length="258" mass="29154">MFGENNEIVIMALAGIALILFLVTIFIFSIVRYRRRVAKEQEEKELMTKQFKQELLQSKLETQEETFRHIAKELHDNVGQLLSTTKMLMGITEIRLGHLPDTLNTANATLAKAIQELRMLSRSLDKEWLEQFNFLDNLKSEVERINSGEVIHASIEGDTTIAMKPEEQIILFRIVQEAVQNAVRHAAPSHLSIIINNSETLEVKVVNDGKPLPSGFHGMGTTNMRHRAGLFGGTVDWQSAPEETIVTICLPLNQSHEN</sequence>
<dbReference type="InterPro" id="IPR036890">
    <property type="entry name" value="HATPase_C_sf"/>
</dbReference>
<evidence type="ECO:0000259" key="10">
    <source>
        <dbReference type="SMART" id="SM00387"/>
    </source>
</evidence>
<keyword evidence="3" id="KW-0597">Phosphoprotein</keyword>
<dbReference type="Proteomes" id="UP000321204">
    <property type="component" value="Chromosome"/>
</dbReference>
<evidence type="ECO:0000256" key="4">
    <source>
        <dbReference type="ARBA" id="ARBA00022679"/>
    </source>
</evidence>
<dbReference type="GO" id="GO:0046983">
    <property type="term" value="F:protein dimerization activity"/>
    <property type="evidence" value="ECO:0007669"/>
    <property type="project" value="InterPro"/>
</dbReference>
<dbReference type="RefSeq" id="WP_146788959.1">
    <property type="nucleotide sequence ID" value="NZ_BAABIO010000003.1"/>
</dbReference>
<dbReference type="AlphaFoldDB" id="A0A5B8UK31"/>
<keyword evidence="9" id="KW-1133">Transmembrane helix</keyword>
<dbReference type="InterPro" id="IPR003594">
    <property type="entry name" value="HATPase_dom"/>
</dbReference>
<dbReference type="CDD" id="cd16917">
    <property type="entry name" value="HATPase_UhpB-NarQ-NarX-like"/>
    <property type="match status" value="1"/>
</dbReference>
<evidence type="ECO:0000313" key="12">
    <source>
        <dbReference type="Proteomes" id="UP000321204"/>
    </source>
</evidence>
<organism evidence="11 12">
    <name type="scientific">Flavisolibacter ginsenosidimutans</name>
    <dbReference type="NCBI Taxonomy" id="661481"/>
    <lineage>
        <taxon>Bacteria</taxon>
        <taxon>Pseudomonadati</taxon>
        <taxon>Bacteroidota</taxon>
        <taxon>Chitinophagia</taxon>
        <taxon>Chitinophagales</taxon>
        <taxon>Chitinophagaceae</taxon>
        <taxon>Flavisolibacter</taxon>
    </lineage>
</organism>
<feature type="transmembrane region" description="Helical" evidence="9">
    <location>
        <begin position="12"/>
        <end position="31"/>
    </location>
</feature>
<dbReference type="Pfam" id="PF07730">
    <property type="entry name" value="HisKA_3"/>
    <property type="match status" value="1"/>
</dbReference>
<keyword evidence="7" id="KW-0067">ATP-binding</keyword>
<keyword evidence="6" id="KW-0418">Kinase</keyword>
<dbReference type="InterPro" id="IPR050482">
    <property type="entry name" value="Sensor_HK_TwoCompSys"/>
</dbReference>
<keyword evidence="12" id="KW-1185">Reference proteome</keyword>
<evidence type="ECO:0000256" key="2">
    <source>
        <dbReference type="ARBA" id="ARBA00012438"/>
    </source>
</evidence>
<comment type="catalytic activity">
    <reaction evidence="1">
        <text>ATP + protein L-histidine = ADP + protein N-phospho-L-histidine.</text>
        <dbReference type="EC" id="2.7.13.3"/>
    </reaction>
</comment>
<keyword evidence="8" id="KW-0902">Two-component regulatory system</keyword>
<dbReference type="Gene3D" id="1.20.5.1930">
    <property type="match status" value="1"/>
</dbReference>
<evidence type="ECO:0000256" key="5">
    <source>
        <dbReference type="ARBA" id="ARBA00022741"/>
    </source>
</evidence>
<keyword evidence="4" id="KW-0808">Transferase</keyword>
<dbReference type="GO" id="GO:0016020">
    <property type="term" value="C:membrane"/>
    <property type="evidence" value="ECO:0007669"/>
    <property type="project" value="InterPro"/>
</dbReference>